<dbReference type="Proteomes" id="UP000536624">
    <property type="component" value="Unassembled WGS sequence"/>
</dbReference>
<dbReference type="InterPro" id="IPR041413">
    <property type="entry name" value="MLTR_LBD"/>
</dbReference>
<dbReference type="PANTHER" id="PTHR35010:SF2">
    <property type="entry name" value="BLL4672 PROTEIN"/>
    <property type="match status" value="1"/>
</dbReference>
<feature type="domain" description="MmyB-like transcription regulator ligand binding" evidence="2">
    <location>
        <begin position="40"/>
        <end position="189"/>
    </location>
</feature>
<comment type="caution">
    <text evidence="3">The sequence shown here is derived from an EMBL/GenBank/DDBJ whole genome shotgun (WGS) entry which is preliminary data.</text>
</comment>
<dbReference type="AlphaFoldDB" id="A0A7X5X6Q0"/>
<organism evidence="3 4">
    <name type="scientific">Streptomyces malaysiensis</name>
    <dbReference type="NCBI Taxonomy" id="92644"/>
    <lineage>
        <taxon>Bacteria</taxon>
        <taxon>Bacillati</taxon>
        <taxon>Actinomycetota</taxon>
        <taxon>Actinomycetes</taxon>
        <taxon>Kitasatosporales</taxon>
        <taxon>Streptomycetaceae</taxon>
        <taxon>Streptomyces</taxon>
        <taxon>Streptomyces violaceusniger group</taxon>
    </lineage>
</organism>
<evidence type="ECO:0000313" key="3">
    <source>
        <dbReference type="EMBL" id="NIY67618.1"/>
    </source>
</evidence>
<sequence length="190" mass="20632">MGSAAGPAGCGGRRWPRSATCRPTTTRAWNGSGGVGEHINPGLLRILGHLQDTPAEIITELGETLRQTPLGVALTGDTTGYTGPDRSLGYRWFTGPSIGHLYAPEEHPFLTRMFASNLREVATLRGPGSRAAYLVDLLLARSEEFRTVWNDHEIHPELGALELNCQQLIDPDQAHTLLVYTAIPGSESYE</sequence>
<dbReference type="EMBL" id="JAALLH010000001">
    <property type="protein sequence ID" value="NIY67618.1"/>
    <property type="molecule type" value="Genomic_DNA"/>
</dbReference>
<dbReference type="PANTHER" id="PTHR35010">
    <property type="entry name" value="BLL4672 PROTEIN-RELATED"/>
    <property type="match status" value="1"/>
</dbReference>
<dbReference type="Gene3D" id="3.30.450.180">
    <property type="match status" value="1"/>
</dbReference>
<gene>
    <name evidence="3" type="ORF">SMALB_5678</name>
</gene>
<protein>
    <submittedName>
        <fullName evidence="3">Transcriptional regulator, XRE family</fullName>
    </submittedName>
</protein>
<name>A0A7X5X6Q0_STRMQ</name>
<reference evidence="3 4" key="1">
    <citation type="submission" date="2020-02" db="EMBL/GenBank/DDBJ databases">
        <title>Streptomyces malaysiensis DSM14702 (JHCC583434, PFL_A843) Genome sequencing and assembly.</title>
        <authorList>
            <person name="Samborskyy M."/>
        </authorList>
    </citation>
    <scope>NUCLEOTIDE SEQUENCE [LARGE SCALE GENOMIC DNA]</scope>
    <source>
        <strain evidence="3 4">DSM 14702</strain>
    </source>
</reference>
<evidence type="ECO:0000256" key="1">
    <source>
        <dbReference type="SAM" id="MobiDB-lite"/>
    </source>
</evidence>
<accession>A0A7X5X6Q0</accession>
<dbReference type="Pfam" id="PF17765">
    <property type="entry name" value="MLTR_LBD"/>
    <property type="match status" value="1"/>
</dbReference>
<evidence type="ECO:0000313" key="4">
    <source>
        <dbReference type="Proteomes" id="UP000536624"/>
    </source>
</evidence>
<proteinExistence type="predicted"/>
<evidence type="ECO:0000259" key="2">
    <source>
        <dbReference type="Pfam" id="PF17765"/>
    </source>
</evidence>
<feature type="region of interest" description="Disordered" evidence="1">
    <location>
        <begin position="1"/>
        <end position="34"/>
    </location>
</feature>